<dbReference type="InterPro" id="IPR023404">
    <property type="entry name" value="rSAM_horseshoe"/>
</dbReference>
<evidence type="ECO:0000256" key="11">
    <source>
        <dbReference type="ARBA" id="ARBA00023014"/>
    </source>
</evidence>
<evidence type="ECO:0000256" key="5">
    <source>
        <dbReference type="ARBA" id="ARBA00022485"/>
    </source>
</evidence>
<feature type="domain" description="Radical SAM core" evidence="16">
    <location>
        <begin position="41"/>
        <end position="275"/>
    </location>
</feature>
<evidence type="ECO:0000256" key="8">
    <source>
        <dbReference type="ARBA" id="ARBA00022723"/>
    </source>
</evidence>
<evidence type="ECO:0000259" key="16">
    <source>
        <dbReference type="PROSITE" id="PS51918"/>
    </source>
</evidence>
<comment type="caution">
    <text evidence="17">The sequence shown here is derived from an EMBL/GenBank/DDBJ whole genome shotgun (WGS) entry which is preliminary data.</text>
</comment>
<dbReference type="EC" id="1.3.98.3" evidence="15"/>
<dbReference type="InterPro" id="IPR034505">
    <property type="entry name" value="Coproporphyrinogen-III_oxidase"/>
</dbReference>
<keyword evidence="6 15" id="KW-0963">Cytoplasm</keyword>
<keyword evidence="9 15" id="KW-0560">Oxidoreductase</keyword>
<comment type="catalytic activity">
    <reaction evidence="14 15">
        <text>coproporphyrinogen III + 2 S-adenosyl-L-methionine = protoporphyrinogen IX + 2 5'-deoxyadenosine + 2 L-methionine + 2 CO2</text>
        <dbReference type="Rhea" id="RHEA:15425"/>
        <dbReference type="ChEBI" id="CHEBI:16526"/>
        <dbReference type="ChEBI" id="CHEBI:17319"/>
        <dbReference type="ChEBI" id="CHEBI:57307"/>
        <dbReference type="ChEBI" id="CHEBI:57309"/>
        <dbReference type="ChEBI" id="CHEBI:57844"/>
        <dbReference type="ChEBI" id="CHEBI:59789"/>
        <dbReference type="EC" id="1.3.98.3"/>
    </reaction>
</comment>
<keyword evidence="18" id="KW-1185">Reference proteome</keyword>
<comment type="cofactor">
    <cofactor evidence="15">
        <name>[4Fe-4S] cluster</name>
        <dbReference type="ChEBI" id="CHEBI:49883"/>
    </cofactor>
    <text evidence="15">Binds 1 [4Fe-4S] cluster. The cluster is coordinated with 3 cysteines and an exchangeable S-adenosyl-L-methionine.</text>
</comment>
<evidence type="ECO:0000256" key="2">
    <source>
        <dbReference type="ARBA" id="ARBA00004785"/>
    </source>
</evidence>
<dbReference type="PANTHER" id="PTHR13932:SF6">
    <property type="entry name" value="OXYGEN-INDEPENDENT COPROPORPHYRINOGEN III OXIDASE"/>
    <property type="match status" value="1"/>
</dbReference>
<reference evidence="17" key="1">
    <citation type="journal article" date="2014" name="Int. J. Syst. Evol. Microbiol.">
        <title>Complete genome of a new Firmicutes species belonging to the dominant human colonic microbiota ('Ruminococcus bicirculans') reveals two chromosomes and a selective capacity to utilize plant glucans.</title>
        <authorList>
            <consortium name="NISC Comparative Sequencing Program"/>
            <person name="Wegmann U."/>
            <person name="Louis P."/>
            <person name="Goesmann A."/>
            <person name="Henrissat B."/>
            <person name="Duncan S.H."/>
            <person name="Flint H.J."/>
        </authorList>
    </citation>
    <scope>NUCLEOTIDE SEQUENCE</scope>
    <source>
        <strain evidence="17">NBRC 103408</strain>
    </source>
</reference>
<dbReference type="EMBL" id="BSNF01000001">
    <property type="protein sequence ID" value="GLQ05980.1"/>
    <property type="molecule type" value="Genomic_DNA"/>
</dbReference>
<dbReference type="InterPro" id="IPR007197">
    <property type="entry name" value="rSAM"/>
</dbReference>
<dbReference type="PANTHER" id="PTHR13932">
    <property type="entry name" value="COPROPORPHYRINIGEN III OXIDASE"/>
    <property type="match status" value="1"/>
</dbReference>
<keyword evidence="11 15" id="KW-0411">Iron-sulfur</keyword>
<dbReference type="SUPFAM" id="SSF102114">
    <property type="entry name" value="Radical SAM enzymes"/>
    <property type="match status" value="1"/>
</dbReference>
<evidence type="ECO:0000256" key="6">
    <source>
        <dbReference type="ARBA" id="ARBA00022490"/>
    </source>
</evidence>
<evidence type="ECO:0000256" key="4">
    <source>
        <dbReference type="ARBA" id="ARBA00011245"/>
    </source>
</evidence>
<evidence type="ECO:0000256" key="9">
    <source>
        <dbReference type="ARBA" id="ARBA00023002"/>
    </source>
</evidence>
<accession>A0ABQ5U453</accession>
<gene>
    <name evidence="17" type="ORF">GCM10007924_12010</name>
</gene>
<evidence type="ECO:0000256" key="1">
    <source>
        <dbReference type="ARBA" id="ARBA00004496"/>
    </source>
</evidence>
<keyword evidence="7 15" id="KW-0949">S-adenosyl-L-methionine</keyword>
<comment type="pathway">
    <text evidence="2 15">Porphyrin-containing compound metabolism; protoporphyrin-IX biosynthesis; protoporphyrinogen-IX from coproporphyrinogen-III (AdoMet route): step 1/1.</text>
</comment>
<reference evidence="17" key="2">
    <citation type="submission" date="2023-01" db="EMBL/GenBank/DDBJ databases">
        <title>Draft genome sequence of Sneathiella chinensis strain NBRC 103408.</title>
        <authorList>
            <person name="Sun Q."/>
            <person name="Mori K."/>
        </authorList>
    </citation>
    <scope>NUCLEOTIDE SEQUENCE</scope>
    <source>
        <strain evidence="17">NBRC 103408</strain>
    </source>
</reference>
<comment type="subcellular location">
    <subcellularLocation>
        <location evidence="1 15">Cytoplasm</location>
    </subcellularLocation>
</comment>
<keyword evidence="8 15" id="KW-0479">Metal-binding</keyword>
<dbReference type="Pfam" id="PF06969">
    <property type="entry name" value="HemN_C"/>
    <property type="match status" value="1"/>
</dbReference>
<proteinExistence type="inferred from homology"/>
<dbReference type="Proteomes" id="UP001161409">
    <property type="component" value="Unassembled WGS sequence"/>
</dbReference>
<evidence type="ECO:0000256" key="10">
    <source>
        <dbReference type="ARBA" id="ARBA00023004"/>
    </source>
</evidence>
<evidence type="ECO:0000256" key="7">
    <source>
        <dbReference type="ARBA" id="ARBA00022691"/>
    </source>
</evidence>
<sequence>MTVSLANRLEAAVPRYTSYPTAPHFSAFLDKEIYGAWLQELDPSVPVSLYLHVPFCRSMCWYCGCHTKISQKYEPIAGYASALRAEIRLLVKALPARFKVSHVHWGGGTPSILSSDDFASVMELIGSHFDYTEGAERAIEIDPRTADAPKIAALATAGINRASLGVQDFNPCVQEAINRVQSFEVTRDAVEALRANGIEGINFDLMYGLPHQTVDHVKETVRLSHSLSPDRVALFGYAHVPWMKTHMKMIRDEDLPGTAERVAQAEAAAAELSRLGYVQIGLDHFAKPDDDMAMALKEGTLQRNFQGYTTDDAETLLGIGASSIGRLPQGYVQNAVGIHDYERSVLNNGFATAKGVAVTTDDRMRRMVIERLMCDLVVDLAEIAGTFGQKTEIFDPELEALQEFRDEGLVTLEGKKVTVTETGRHLVRTVCAVFDAYLGNGKGRHSRAV</sequence>
<comment type="similarity">
    <text evidence="3 15">Belongs to the anaerobic coproporphyrinogen-III oxidase family.</text>
</comment>
<evidence type="ECO:0000256" key="12">
    <source>
        <dbReference type="ARBA" id="ARBA00023244"/>
    </source>
</evidence>
<comment type="subunit">
    <text evidence="4">Monomer.</text>
</comment>
<evidence type="ECO:0000256" key="13">
    <source>
        <dbReference type="ARBA" id="ARBA00024295"/>
    </source>
</evidence>
<keyword evidence="5 15" id="KW-0004">4Fe-4S</keyword>
<evidence type="ECO:0000256" key="14">
    <source>
        <dbReference type="ARBA" id="ARBA00048321"/>
    </source>
</evidence>
<dbReference type="PROSITE" id="PS51918">
    <property type="entry name" value="RADICAL_SAM"/>
    <property type="match status" value="1"/>
</dbReference>
<name>A0ABQ5U453_9PROT</name>
<evidence type="ECO:0000256" key="3">
    <source>
        <dbReference type="ARBA" id="ARBA00005493"/>
    </source>
</evidence>
<dbReference type="SMART" id="SM00729">
    <property type="entry name" value="Elp3"/>
    <property type="match status" value="1"/>
</dbReference>
<dbReference type="SFLD" id="SFLDG01065">
    <property type="entry name" value="anaerobic_coproporphyrinogen-I"/>
    <property type="match status" value="1"/>
</dbReference>
<dbReference type="PIRSF" id="PIRSF000167">
    <property type="entry name" value="HemN"/>
    <property type="match status" value="1"/>
</dbReference>
<dbReference type="InterPro" id="IPR058240">
    <property type="entry name" value="rSAM_sf"/>
</dbReference>
<dbReference type="Pfam" id="PF04055">
    <property type="entry name" value="Radical_SAM"/>
    <property type="match status" value="1"/>
</dbReference>
<keyword evidence="12 15" id="KW-0627">Porphyrin biosynthesis</keyword>
<comment type="function">
    <text evidence="13">Involved in the heme biosynthesis. Catalyzes the anaerobic oxidative decarboxylation of propionate groups of rings A and B of coproporphyrinogen III to yield the vinyl groups in protoporphyrinogen IX.</text>
</comment>
<dbReference type="SFLD" id="SFLDS00029">
    <property type="entry name" value="Radical_SAM"/>
    <property type="match status" value="1"/>
</dbReference>
<keyword evidence="10 15" id="KW-0408">Iron</keyword>
<dbReference type="Gene3D" id="1.10.10.920">
    <property type="match status" value="1"/>
</dbReference>
<dbReference type="InterPro" id="IPR010723">
    <property type="entry name" value="HemN_C"/>
</dbReference>
<evidence type="ECO:0000313" key="17">
    <source>
        <dbReference type="EMBL" id="GLQ05980.1"/>
    </source>
</evidence>
<dbReference type="NCBIfam" id="TIGR00538">
    <property type="entry name" value="hemN"/>
    <property type="match status" value="1"/>
</dbReference>
<organism evidence="17 18">
    <name type="scientific">Sneathiella chinensis</name>
    <dbReference type="NCBI Taxonomy" id="349750"/>
    <lineage>
        <taxon>Bacteria</taxon>
        <taxon>Pseudomonadati</taxon>
        <taxon>Pseudomonadota</taxon>
        <taxon>Alphaproteobacteria</taxon>
        <taxon>Sneathiellales</taxon>
        <taxon>Sneathiellaceae</taxon>
        <taxon>Sneathiella</taxon>
    </lineage>
</organism>
<dbReference type="InterPro" id="IPR004558">
    <property type="entry name" value="Coprogen_oxidase_HemN"/>
</dbReference>
<dbReference type="Gene3D" id="3.80.30.20">
    <property type="entry name" value="tm_1862 like domain"/>
    <property type="match status" value="1"/>
</dbReference>
<protein>
    <recommendedName>
        <fullName evidence="15">Coproporphyrinogen-III oxidase</fullName>
        <ecNumber evidence="15">1.3.98.3</ecNumber>
    </recommendedName>
</protein>
<dbReference type="RefSeq" id="WP_169559936.1">
    <property type="nucleotide sequence ID" value="NZ_BSNF01000001.1"/>
</dbReference>
<dbReference type="InterPro" id="IPR006638">
    <property type="entry name" value="Elp3/MiaA/NifB-like_rSAM"/>
</dbReference>
<evidence type="ECO:0000256" key="15">
    <source>
        <dbReference type="PIRNR" id="PIRNR000167"/>
    </source>
</evidence>
<evidence type="ECO:0000313" key="18">
    <source>
        <dbReference type="Proteomes" id="UP001161409"/>
    </source>
</evidence>